<sequence>MASSFVSLQPVRRRPVIGTVIRLKVSNAVSTQANHLVGDHAHYLGRHLLRVVR</sequence>
<gene>
    <name evidence="1" type="ORF">RSSM_04544</name>
</gene>
<feature type="non-terminal residue" evidence="1">
    <location>
        <position position="53"/>
    </location>
</feature>
<evidence type="ECO:0000313" key="1">
    <source>
        <dbReference type="EMBL" id="EMI54017.1"/>
    </source>
</evidence>
<dbReference type="AlphaFoldDB" id="M5TXR4"/>
<reference evidence="1 2" key="1">
    <citation type="journal article" date="2013" name="Mar. Genomics">
        <title>Expression of sulfatases in Rhodopirellula baltica and the diversity of sulfatases in the genus Rhodopirellula.</title>
        <authorList>
            <person name="Wegner C.E."/>
            <person name="Richter-Heitmann T."/>
            <person name="Klindworth A."/>
            <person name="Klockow C."/>
            <person name="Richter M."/>
            <person name="Achstetter T."/>
            <person name="Glockner F.O."/>
            <person name="Harder J."/>
        </authorList>
    </citation>
    <scope>NUCLEOTIDE SEQUENCE [LARGE SCALE GENOMIC DNA]</scope>
    <source>
        <strain evidence="1 2">SM41</strain>
    </source>
</reference>
<dbReference type="EMBL" id="ANOH01000311">
    <property type="protein sequence ID" value="EMI54017.1"/>
    <property type="molecule type" value="Genomic_DNA"/>
</dbReference>
<proteinExistence type="predicted"/>
<evidence type="ECO:0000313" key="2">
    <source>
        <dbReference type="Proteomes" id="UP000011885"/>
    </source>
</evidence>
<comment type="caution">
    <text evidence="1">The sequence shown here is derived from an EMBL/GenBank/DDBJ whole genome shotgun (WGS) entry which is preliminary data.</text>
</comment>
<accession>M5TXR4</accession>
<protein>
    <submittedName>
        <fullName evidence="1">Uncharacterized protein</fullName>
    </submittedName>
</protein>
<organism evidence="1 2">
    <name type="scientific">Rhodopirellula sallentina SM41</name>
    <dbReference type="NCBI Taxonomy" id="1263870"/>
    <lineage>
        <taxon>Bacteria</taxon>
        <taxon>Pseudomonadati</taxon>
        <taxon>Planctomycetota</taxon>
        <taxon>Planctomycetia</taxon>
        <taxon>Pirellulales</taxon>
        <taxon>Pirellulaceae</taxon>
        <taxon>Rhodopirellula</taxon>
    </lineage>
</organism>
<keyword evidence="2" id="KW-1185">Reference proteome</keyword>
<dbReference type="Proteomes" id="UP000011885">
    <property type="component" value="Unassembled WGS sequence"/>
</dbReference>
<name>M5TXR4_9BACT</name>